<dbReference type="InterPro" id="IPR053185">
    <property type="entry name" value="SET_domain_protein"/>
</dbReference>
<feature type="non-terminal residue" evidence="2">
    <location>
        <position position="1"/>
    </location>
</feature>
<dbReference type="Gene3D" id="2.170.270.10">
    <property type="entry name" value="SET domain"/>
    <property type="match status" value="1"/>
</dbReference>
<name>A0A3E2HM86_SCYLI</name>
<dbReference type="Proteomes" id="UP000258309">
    <property type="component" value="Unassembled WGS sequence"/>
</dbReference>
<feature type="domain" description="SET" evidence="1">
    <location>
        <begin position="148"/>
        <end position="292"/>
    </location>
</feature>
<keyword evidence="3" id="KW-1185">Reference proteome</keyword>
<dbReference type="InterPro" id="IPR011990">
    <property type="entry name" value="TPR-like_helical_dom_sf"/>
</dbReference>
<sequence length="466" mass="52444">MGIDAGFDMVPHLSRGAVDRQNWQSFIKFIKEHFQNDDLVEVKPNYIVFKAGEHPRLPFEGHKFLRFSSNISGSHAKGVEKYINTVTRLAKIRFGSRVQPWNEAADEWGFYDWQDVNASFKSYEQPDELEIPTTITQYVLGTDPISEPNLRLFSVQPVPGKGKGLVATFNIGKGKWIHSEKPLFTTPSLSPMSLMENIIAAKLKARSKTEQRQFLSLHNNFPGKHPFSGIVRTNALPCGPDSEIGGAYPTICLINHSCLPNAHNSWNSDTKCETIHATRFIEAGEEITISYDKGGTSNSRRAYLKAAFGFDCNCSLCTLPPADLQASDARRRRIQALDQKIGDPERVMKRPEESLADCYSLLQVLEEEYKGSASALIARLYYDALQISISHGDQARASAFAERGYRSRVICEGEDSPETRQIKSLIENPDRHRNFGASNRWKTAKGLVPKGLDTDGFEKWLWRQGR</sequence>
<evidence type="ECO:0000259" key="1">
    <source>
        <dbReference type="PROSITE" id="PS50280"/>
    </source>
</evidence>
<dbReference type="AlphaFoldDB" id="A0A3E2HM86"/>
<dbReference type="PANTHER" id="PTHR47332">
    <property type="entry name" value="SET DOMAIN-CONTAINING PROTEIN 5"/>
    <property type="match status" value="1"/>
</dbReference>
<evidence type="ECO:0000313" key="2">
    <source>
        <dbReference type="EMBL" id="RFU34282.1"/>
    </source>
</evidence>
<dbReference type="OMA" id="TEVHESI"/>
<gene>
    <name evidence="2" type="ORF">B7463_g2092</name>
</gene>
<dbReference type="Gene3D" id="1.25.40.10">
    <property type="entry name" value="Tetratricopeptide repeat domain"/>
    <property type="match status" value="1"/>
</dbReference>
<evidence type="ECO:0000313" key="3">
    <source>
        <dbReference type="Proteomes" id="UP000258309"/>
    </source>
</evidence>
<dbReference type="EMBL" id="NCSJ02000023">
    <property type="protein sequence ID" value="RFU34282.1"/>
    <property type="molecule type" value="Genomic_DNA"/>
</dbReference>
<dbReference type="PROSITE" id="PS50280">
    <property type="entry name" value="SET"/>
    <property type="match status" value="1"/>
</dbReference>
<dbReference type="InterPro" id="IPR001214">
    <property type="entry name" value="SET_dom"/>
</dbReference>
<feature type="non-terminal residue" evidence="2">
    <location>
        <position position="466"/>
    </location>
</feature>
<dbReference type="OrthoDB" id="265717at2759"/>
<dbReference type="InterPro" id="IPR046341">
    <property type="entry name" value="SET_dom_sf"/>
</dbReference>
<reference evidence="2 3" key="1">
    <citation type="submission" date="2018-05" db="EMBL/GenBank/DDBJ databases">
        <title>Draft genome sequence of Scytalidium lignicola DSM 105466, a ubiquitous saprotrophic fungus.</title>
        <authorList>
            <person name="Buettner E."/>
            <person name="Gebauer A.M."/>
            <person name="Hofrichter M."/>
            <person name="Liers C."/>
            <person name="Kellner H."/>
        </authorList>
    </citation>
    <scope>NUCLEOTIDE SEQUENCE [LARGE SCALE GENOMIC DNA]</scope>
    <source>
        <strain evidence="2 3">DSM 105466</strain>
    </source>
</reference>
<dbReference type="STRING" id="5539.A0A3E2HM86"/>
<comment type="caution">
    <text evidence="2">The sequence shown here is derived from an EMBL/GenBank/DDBJ whole genome shotgun (WGS) entry which is preliminary data.</text>
</comment>
<dbReference type="SUPFAM" id="SSF82199">
    <property type="entry name" value="SET domain"/>
    <property type="match status" value="1"/>
</dbReference>
<dbReference type="SMART" id="SM00317">
    <property type="entry name" value="SET"/>
    <property type="match status" value="1"/>
</dbReference>
<dbReference type="PANTHER" id="PTHR47332:SF4">
    <property type="entry name" value="SET DOMAIN-CONTAINING PROTEIN 5"/>
    <property type="match status" value="1"/>
</dbReference>
<accession>A0A3E2HM86</accession>
<dbReference type="CDD" id="cd20071">
    <property type="entry name" value="SET_SMYD"/>
    <property type="match status" value="1"/>
</dbReference>
<protein>
    <recommendedName>
        <fullName evidence="1">SET domain-containing protein</fullName>
    </recommendedName>
</protein>
<dbReference type="Pfam" id="PF00856">
    <property type="entry name" value="SET"/>
    <property type="match status" value="1"/>
</dbReference>
<proteinExistence type="predicted"/>
<organism evidence="2 3">
    <name type="scientific">Scytalidium lignicola</name>
    <name type="common">Hyphomycete</name>
    <dbReference type="NCBI Taxonomy" id="5539"/>
    <lineage>
        <taxon>Eukaryota</taxon>
        <taxon>Fungi</taxon>
        <taxon>Dikarya</taxon>
        <taxon>Ascomycota</taxon>
        <taxon>Pezizomycotina</taxon>
        <taxon>Leotiomycetes</taxon>
        <taxon>Leotiomycetes incertae sedis</taxon>
        <taxon>Scytalidium</taxon>
    </lineage>
</organism>